<proteinExistence type="evidence at transcript level"/>
<protein>
    <submittedName>
        <fullName evidence="2">SJCHGC06821 protein</fullName>
    </submittedName>
</protein>
<evidence type="ECO:0000313" key="2">
    <source>
        <dbReference type="EMBL" id="AAX30675.1"/>
    </source>
</evidence>
<reference evidence="2" key="2">
    <citation type="journal article" date="2006" name="PLoS Pathog.">
        <title>New perspectives on host-parasite interplay by comparative transcriptomic and proteomic analyses of Schistosoma japonicum.</title>
        <authorList>
            <person name="Liu F."/>
            <person name="Lu J."/>
            <person name="Hu W."/>
            <person name="Wang S.Y."/>
            <person name="Cui S.J."/>
            <person name="Chi M."/>
            <person name="Yan Q."/>
            <person name="Wang X.R."/>
            <person name="Song H.D."/>
            <person name="Xu X.N."/>
            <person name="Wang J.J."/>
            <person name="Zhang X.L."/>
            <person name="Zhang X."/>
            <person name="Wang Z.Q."/>
            <person name="Xue C.L."/>
            <person name="Brindley P.J."/>
            <person name="McManus D.P."/>
            <person name="Yang P.Y."/>
            <person name="Feng Z."/>
            <person name="Chen Z."/>
            <person name="Han Z.G."/>
        </authorList>
    </citation>
    <scope>NUCLEOTIDE SEQUENCE</scope>
</reference>
<name>Q5BS10_SCHJA</name>
<dbReference type="AlphaFoldDB" id="Q5BS10"/>
<dbReference type="EMBL" id="AY915454">
    <property type="protein sequence ID" value="AAX30675.1"/>
    <property type="molecule type" value="mRNA"/>
</dbReference>
<sequence>MASTMEQFITAYLTIYRDGDEVVDKKELIDYCRKEKLDMKMVDVSSILWLISTYYIYIYMFI</sequence>
<keyword evidence="1" id="KW-1133">Transmembrane helix</keyword>
<evidence type="ECO:0000256" key="1">
    <source>
        <dbReference type="SAM" id="Phobius"/>
    </source>
</evidence>
<keyword evidence="1" id="KW-0812">Transmembrane</keyword>
<organism evidence="2">
    <name type="scientific">Schistosoma japonicum</name>
    <name type="common">Blood fluke</name>
    <dbReference type="NCBI Taxonomy" id="6182"/>
    <lineage>
        <taxon>Eukaryota</taxon>
        <taxon>Metazoa</taxon>
        <taxon>Spiralia</taxon>
        <taxon>Lophotrochozoa</taxon>
        <taxon>Platyhelminthes</taxon>
        <taxon>Trematoda</taxon>
        <taxon>Digenea</taxon>
        <taxon>Strigeidida</taxon>
        <taxon>Schistosomatoidea</taxon>
        <taxon>Schistosomatidae</taxon>
        <taxon>Schistosoma</taxon>
    </lineage>
</organism>
<feature type="transmembrane region" description="Helical" evidence="1">
    <location>
        <begin position="41"/>
        <end position="60"/>
    </location>
</feature>
<accession>Q5BS10</accession>
<keyword evidence="1" id="KW-0472">Membrane</keyword>
<reference evidence="2" key="1">
    <citation type="submission" date="2005-01" db="EMBL/GenBank/DDBJ databases">
        <authorList>
            <person name="Han Z."/>
        </authorList>
    </citation>
    <scope>NUCLEOTIDE SEQUENCE</scope>
</reference>